<dbReference type="OrthoDB" id="2963168at2759"/>
<proteinExistence type="predicted"/>
<dbReference type="SUPFAM" id="SSF53067">
    <property type="entry name" value="Actin-like ATPase domain"/>
    <property type="match status" value="1"/>
</dbReference>
<dbReference type="InterPro" id="IPR043129">
    <property type="entry name" value="ATPase_NBD"/>
</dbReference>
<name>X6LCX1_RETFI</name>
<gene>
    <name evidence="1" type="ORF">RFI_38251</name>
</gene>
<evidence type="ECO:0000313" key="1">
    <source>
        <dbReference type="EMBL" id="ETN99230.1"/>
    </source>
</evidence>
<dbReference type="Gene3D" id="3.30.420.40">
    <property type="match status" value="1"/>
</dbReference>
<organism evidence="1 2">
    <name type="scientific">Reticulomyxa filosa</name>
    <dbReference type="NCBI Taxonomy" id="46433"/>
    <lineage>
        <taxon>Eukaryota</taxon>
        <taxon>Sar</taxon>
        <taxon>Rhizaria</taxon>
        <taxon>Retaria</taxon>
        <taxon>Foraminifera</taxon>
        <taxon>Monothalamids</taxon>
        <taxon>Reticulomyxidae</taxon>
        <taxon>Reticulomyxa</taxon>
    </lineage>
</organism>
<protein>
    <submittedName>
        <fullName evidence="1">Uncharacterized protein</fullName>
    </submittedName>
</protein>
<sequence length="188" mass="21200">MFSVVFDQVIGIDFGSFGSAAAACEHTMLGVVPRVDLIQQTGGCEEMAQYAKSKNLSALLLDPKTKAVVCWGYKAEKEYFETKPEERSKFAYYANFKPAVLTKDAKFRSMKIKDSSGIHEIPVMELFVMLLNAIKETALTQVEMTRKDMFGEAYRPLDPKKVLYVLTVPALWDDEVNIFYLKKGVESL</sequence>
<feature type="non-terminal residue" evidence="1">
    <location>
        <position position="188"/>
    </location>
</feature>
<keyword evidence="2" id="KW-1185">Reference proteome</keyword>
<dbReference type="PANTHER" id="PTHR14187">
    <property type="entry name" value="ALPHA KINASE/ELONGATION FACTOR 2 KINASE"/>
    <property type="match status" value="1"/>
</dbReference>
<dbReference type="AlphaFoldDB" id="X6LCX1"/>
<dbReference type="PANTHER" id="PTHR14187:SF5">
    <property type="entry name" value="HEAT SHOCK 70 KDA PROTEIN 12A"/>
    <property type="match status" value="1"/>
</dbReference>
<evidence type="ECO:0000313" key="2">
    <source>
        <dbReference type="Proteomes" id="UP000023152"/>
    </source>
</evidence>
<dbReference type="Proteomes" id="UP000023152">
    <property type="component" value="Unassembled WGS sequence"/>
</dbReference>
<comment type="caution">
    <text evidence="1">The sequence shown here is derived from an EMBL/GenBank/DDBJ whole genome shotgun (WGS) entry which is preliminary data.</text>
</comment>
<dbReference type="EMBL" id="ASPP01044536">
    <property type="protein sequence ID" value="ETN99230.1"/>
    <property type="molecule type" value="Genomic_DNA"/>
</dbReference>
<reference evidence="1 2" key="1">
    <citation type="journal article" date="2013" name="Curr. Biol.">
        <title>The Genome of the Foraminiferan Reticulomyxa filosa.</title>
        <authorList>
            <person name="Glockner G."/>
            <person name="Hulsmann N."/>
            <person name="Schleicher M."/>
            <person name="Noegel A.A."/>
            <person name="Eichinger L."/>
            <person name="Gallinger C."/>
            <person name="Pawlowski J."/>
            <person name="Sierra R."/>
            <person name="Euteneuer U."/>
            <person name="Pillet L."/>
            <person name="Moustafa A."/>
            <person name="Platzer M."/>
            <person name="Groth M."/>
            <person name="Szafranski K."/>
            <person name="Schliwa M."/>
        </authorList>
    </citation>
    <scope>NUCLEOTIDE SEQUENCE [LARGE SCALE GENOMIC DNA]</scope>
</reference>
<accession>X6LCX1</accession>